<sequence>MWTRARSGLALKARRWRFRHGITARRVAIRSHAPWWMRLAVGALLAAVFVLIARGFYDAGRGWSGLDVGGMQSEVGALRERLAVLETELISARQQADSAHSTLQIERAAQEQLAARIRTLESDNARLREDMLMFESLAGSGSTGLEPGFRINRLAIEPDAGGAGRYRYRMLVARVGGKGEADVRGVYQIVASIDRAGQGATIALSPEAGGQGNRLTFRHFQRVDGMFTLPQGARLLSVEARFLQDGQIRARATASP</sequence>
<dbReference type="Proteomes" id="UP000005019">
    <property type="component" value="Unassembled WGS sequence"/>
</dbReference>
<dbReference type="AlphaFoldDB" id="F5RF03"/>
<name>F5RF03_METUF</name>
<dbReference type="Pfam" id="PF20567">
    <property type="entry name" value="DUF6776"/>
    <property type="match status" value="1"/>
</dbReference>
<reference evidence="2 3" key="1">
    <citation type="journal article" date="2011" name="J. Bacteriol.">
        <title>Genome sequence of Methyloversatilis universalis FAM5T, a methylotrophic representative of the order Rhodocyclales.</title>
        <authorList>
            <person name="Kittichotirat W."/>
            <person name="Good N.M."/>
            <person name="Hall R."/>
            <person name="Bringel F."/>
            <person name="Lajus A."/>
            <person name="Medigue C."/>
            <person name="Smalley N.E."/>
            <person name="Beck D."/>
            <person name="Bumgarner R."/>
            <person name="Vuilleumier S."/>
            <person name="Kalyuzhnaya M.G."/>
        </authorList>
    </citation>
    <scope>NUCLEOTIDE SEQUENCE [LARGE SCALE GENOMIC DNA]</scope>
    <source>
        <strain evidence="3">ATCC BAA-1314 / JCM 13912 / FAM5</strain>
    </source>
</reference>
<dbReference type="STRING" id="1000565.METUNv1_02880"/>
<proteinExistence type="predicted"/>
<evidence type="ECO:0000256" key="1">
    <source>
        <dbReference type="SAM" id="Coils"/>
    </source>
</evidence>
<dbReference type="eggNOG" id="ENOG502Z8KI">
    <property type="taxonomic scope" value="Bacteria"/>
</dbReference>
<evidence type="ECO:0000313" key="2">
    <source>
        <dbReference type="EMBL" id="EGK70659.1"/>
    </source>
</evidence>
<comment type="caution">
    <text evidence="2">The sequence shown here is derived from an EMBL/GenBank/DDBJ whole genome shotgun (WGS) entry which is preliminary data.</text>
</comment>
<keyword evidence="1" id="KW-0175">Coiled coil</keyword>
<protein>
    <submittedName>
        <fullName evidence="2">Uncharacterized protein</fullName>
    </submittedName>
</protein>
<gene>
    <name evidence="2" type="ORF">METUNv1_02880</name>
</gene>
<keyword evidence="3" id="KW-1185">Reference proteome</keyword>
<accession>F5RF03</accession>
<evidence type="ECO:0000313" key="3">
    <source>
        <dbReference type="Proteomes" id="UP000005019"/>
    </source>
</evidence>
<organism evidence="2 3">
    <name type="scientific">Methyloversatilis universalis (strain ATCC BAA-1314 / DSM 25237 / JCM 13912 / CCUG 52030 / FAM5)</name>
    <dbReference type="NCBI Taxonomy" id="1000565"/>
    <lineage>
        <taxon>Bacteria</taxon>
        <taxon>Pseudomonadati</taxon>
        <taxon>Pseudomonadota</taxon>
        <taxon>Betaproteobacteria</taxon>
        <taxon>Nitrosomonadales</taxon>
        <taxon>Sterolibacteriaceae</taxon>
        <taxon>Methyloversatilis</taxon>
    </lineage>
</organism>
<feature type="coiled-coil region" evidence="1">
    <location>
        <begin position="75"/>
        <end position="130"/>
    </location>
</feature>
<dbReference type="InterPro" id="IPR046703">
    <property type="entry name" value="DUF6776"/>
</dbReference>
<dbReference type="EMBL" id="AFHG01000053">
    <property type="protein sequence ID" value="EGK70659.1"/>
    <property type="molecule type" value="Genomic_DNA"/>
</dbReference>